<evidence type="ECO:0000256" key="8">
    <source>
        <dbReference type="PROSITE-ProRule" id="PRU01193"/>
    </source>
</evidence>
<dbReference type="HOGENOM" id="CLU_015237_4_1_6"/>
<feature type="domain" description="CBS" evidence="10">
    <location>
        <begin position="212"/>
        <end position="273"/>
    </location>
</feature>
<gene>
    <name evidence="12" type="ordered locus">Shewmr7_1295</name>
</gene>
<dbReference type="PANTHER" id="PTHR22777">
    <property type="entry name" value="HEMOLYSIN-RELATED"/>
    <property type="match status" value="1"/>
</dbReference>
<accession>Q0HX61</accession>
<dbReference type="PANTHER" id="PTHR22777:SF4">
    <property type="entry name" value="UPF0053 PROTEIN SLL1254"/>
    <property type="match status" value="1"/>
</dbReference>
<reference evidence="12" key="1">
    <citation type="submission" date="2006-08" db="EMBL/GenBank/DDBJ databases">
        <title>Complete sequence of Chromosome1 of Shewanella sp. MR-7.</title>
        <authorList>
            <consortium name="US DOE Joint Genome Institute"/>
            <person name="Copeland A."/>
            <person name="Lucas S."/>
            <person name="Lapidus A."/>
            <person name="Barry K."/>
            <person name="Detter J.C."/>
            <person name="Glavina del Rio T."/>
            <person name="Hammon N."/>
            <person name="Israni S."/>
            <person name="Dalin E."/>
            <person name="Tice H."/>
            <person name="Pitluck S."/>
            <person name="Kiss H."/>
            <person name="Brettin T."/>
            <person name="Bruce D."/>
            <person name="Han C."/>
            <person name="Tapia R."/>
            <person name="Gilna P."/>
            <person name="Schmutz J."/>
            <person name="Larimer F."/>
            <person name="Land M."/>
            <person name="Hauser L."/>
            <person name="Kyrpides N."/>
            <person name="Mikhailova N."/>
            <person name="Nealson K."/>
            <person name="Konstantinidis K."/>
            <person name="Klappenbach J."/>
            <person name="Tiedje J."/>
            <person name="Richardson P."/>
        </authorList>
    </citation>
    <scope>NUCLEOTIDE SEQUENCE</scope>
    <source>
        <strain evidence="12">MR-7</strain>
    </source>
</reference>
<keyword evidence="3" id="KW-0677">Repeat</keyword>
<dbReference type="KEGG" id="shm:Shewmr7_1295"/>
<keyword evidence="5 7" id="KW-0129">CBS domain</keyword>
<comment type="subcellular location">
    <subcellularLocation>
        <location evidence="1">Membrane</location>
        <topology evidence="1">Multi-pass membrane protein</topology>
    </subcellularLocation>
</comment>
<dbReference type="PROSITE" id="PS51846">
    <property type="entry name" value="CNNM"/>
    <property type="match status" value="1"/>
</dbReference>
<dbReference type="InterPro" id="IPR044751">
    <property type="entry name" value="Ion_transp-like_CBS"/>
</dbReference>
<keyword evidence="4 8" id="KW-1133">Transmembrane helix</keyword>
<organism evidence="12">
    <name type="scientific">Shewanella sp. (strain MR-7)</name>
    <dbReference type="NCBI Taxonomy" id="60481"/>
    <lineage>
        <taxon>Bacteria</taxon>
        <taxon>Pseudomonadati</taxon>
        <taxon>Pseudomonadota</taxon>
        <taxon>Gammaproteobacteria</taxon>
        <taxon>Alteromonadales</taxon>
        <taxon>Shewanellaceae</taxon>
        <taxon>Shewanella</taxon>
    </lineage>
</organism>
<dbReference type="SUPFAM" id="SSF54631">
    <property type="entry name" value="CBS-domain pair"/>
    <property type="match status" value="1"/>
</dbReference>
<dbReference type="Pfam" id="PF01595">
    <property type="entry name" value="CNNM"/>
    <property type="match status" value="1"/>
</dbReference>
<feature type="domain" description="CBS" evidence="10">
    <location>
        <begin position="276"/>
        <end position="334"/>
    </location>
</feature>
<dbReference type="PROSITE" id="PS51371">
    <property type="entry name" value="CBS"/>
    <property type="match status" value="2"/>
</dbReference>
<dbReference type="Gene3D" id="3.10.580.10">
    <property type="entry name" value="CBS-domain"/>
    <property type="match status" value="1"/>
</dbReference>
<dbReference type="GO" id="GO:0005886">
    <property type="term" value="C:plasma membrane"/>
    <property type="evidence" value="ECO:0007669"/>
    <property type="project" value="TreeGrafter"/>
</dbReference>
<feature type="transmembrane region" description="Helical" evidence="9">
    <location>
        <begin position="15"/>
        <end position="41"/>
    </location>
</feature>
<name>Q0HX61_SHESR</name>
<dbReference type="InterPro" id="IPR046342">
    <property type="entry name" value="CBS_dom_sf"/>
</dbReference>
<dbReference type="SMART" id="SM00116">
    <property type="entry name" value="CBS"/>
    <property type="match status" value="2"/>
</dbReference>
<sequence length="378" mass="42086">MGQCWPKLWSCNTTYMLTLIIIVLVAVGVSFLCSVFEAVLLSVTPSYIASLEQTDSAAAARLRKLKENIEAPLVSILTLNTIAHTVGAAVAGAQAAKVFGDDMLGVFSGVLTFIILFFSEIIPKSVGANHWRRLAPSVSIAITWMKRVTKPLIWMSQQVTRLLGKGEEGQYIRQEMSAMAKIGHESGELDEQESKILTQMLKVRDVPVTAIMTPRTVMFSLPVSLTQNEFVQEYRDKPFTRIPVYDQDHDDIIGYITRTDVLLAERYSPNAPIGELKRSLFVVPETAKILPLFERMIKRNTQIAMVVDEYGSSQGIVTQEDIIESLLGLEIVDVNDPATDMQQLARKLWTKRMKQKGIRLSDDGDFEAAAEDDEARSG</sequence>
<evidence type="ECO:0000256" key="3">
    <source>
        <dbReference type="ARBA" id="ARBA00022737"/>
    </source>
</evidence>
<feature type="transmembrane region" description="Helical" evidence="9">
    <location>
        <begin position="71"/>
        <end position="91"/>
    </location>
</feature>
<dbReference type="AlphaFoldDB" id="Q0HX61"/>
<dbReference type="Pfam" id="PF00571">
    <property type="entry name" value="CBS"/>
    <property type="match status" value="2"/>
</dbReference>
<evidence type="ECO:0000259" key="11">
    <source>
        <dbReference type="PROSITE" id="PS51846"/>
    </source>
</evidence>
<feature type="transmembrane region" description="Helical" evidence="9">
    <location>
        <begin position="103"/>
        <end position="123"/>
    </location>
</feature>
<keyword evidence="6 8" id="KW-0472">Membrane</keyword>
<dbReference type="InterPro" id="IPR000644">
    <property type="entry name" value="CBS_dom"/>
</dbReference>
<evidence type="ECO:0000256" key="2">
    <source>
        <dbReference type="ARBA" id="ARBA00022692"/>
    </source>
</evidence>
<protein>
    <recommendedName>
        <fullName evidence="13">CBS domain containing protein</fullName>
    </recommendedName>
</protein>
<dbReference type="EMBL" id="CP000444">
    <property type="protein sequence ID" value="ABI42294.1"/>
    <property type="molecule type" value="Genomic_DNA"/>
</dbReference>
<evidence type="ECO:0000256" key="4">
    <source>
        <dbReference type="ARBA" id="ARBA00022989"/>
    </source>
</evidence>
<dbReference type="InterPro" id="IPR002550">
    <property type="entry name" value="CNNM"/>
</dbReference>
<feature type="domain" description="CNNM transmembrane" evidence="11">
    <location>
        <begin position="12"/>
        <end position="193"/>
    </location>
</feature>
<evidence type="ECO:0000256" key="5">
    <source>
        <dbReference type="ARBA" id="ARBA00023122"/>
    </source>
</evidence>
<evidence type="ECO:0008006" key="13">
    <source>
        <dbReference type="Google" id="ProtNLM"/>
    </source>
</evidence>
<dbReference type="CDD" id="cd04590">
    <property type="entry name" value="CBS_pair_CorC_HlyC_assoc"/>
    <property type="match status" value="1"/>
</dbReference>
<evidence type="ECO:0000259" key="10">
    <source>
        <dbReference type="PROSITE" id="PS51371"/>
    </source>
</evidence>
<evidence type="ECO:0000256" key="7">
    <source>
        <dbReference type="PROSITE-ProRule" id="PRU00703"/>
    </source>
</evidence>
<keyword evidence="2 8" id="KW-0812">Transmembrane</keyword>
<evidence type="ECO:0000256" key="6">
    <source>
        <dbReference type="ARBA" id="ARBA00023136"/>
    </source>
</evidence>
<evidence type="ECO:0000256" key="1">
    <source>
        <dbReference type="ARBA" id="ARBA00004141"/>
    </source>
</evidence>
<evidence type="ECO:0000256" key="9">
    <source>
        <dbReference type="SAM" id="Phobius"/>
    </source>
</evidence>
<evidence type="ECO:0000313" key="12">
    <source>
        <dbReference type="EMBL" id="ABI42294.1"/>
    </source>
</evidence>
<proteinExistence type="predicted"/>